<gene>
    <name evidence="1" type="ORF">DBV39_04525</name>
</gene>
<dbReference type="KEGG" id="boz:DBV39_04525"/>
<evidence type="ECO:0000313" key="1">
    <source>
        <dbReference type="EMBL" id="AWB33102.1"/>
    </source>
</evidence>
<dbReference type="AlphaFoldDB" id="A0A2R4XH15"/>
<reference evidence="1 2" key="1">
    <citation type="submission" date="2018-04" db="EMBL/GenBank/DDBJ databases">
        <title>Bordetella sp. HZ20 isolated from seawater.</title>
        <authorList>
            <person name="Sun C."/>
        </authorList>
    </citation>
    <scope>NUCLEOTIDE SEQUENCE [LARGE SCALE GENOMIC DNA]</scope>
    <source>
        <strain evidence="1 2">HZ20</strain>
    </source>
</reference>
<accession>A0A2R4XH15</accession>
<proteinExistence type="predicted"/>
<protein>
    <submittedName>
        <fullName evidence="1">Uncharacterized protein</fullName>
    </submittedName>
</protein>
<evidence type="ECO:0000313" key="2">
    <source>
        <dbReference type="Proteomes" id="UP000244571"/>
    </source>
</evidence>
<name>A0A2R4XH15_9BURK</name>
<dbReference type="Proteomes" id="UP000244571">
    <property type="component" value="Chromosome"/>
</dbReference>
<dbReference type="EMBL" id="CP028901">
    <property type="protein sequence ID" value="AWB33102.1"/>
    <property type="molecule type" value="Genomic_DNA"/>
</dbReference>
<keyword evidence="2" id="KW-1185">Reference proteome</keyword>
<sequence>MRRPDKIEQDTFLPYRHGARYESSLGQTPDAPILQRDSYRSSASQISLSSNASHMINKEKGSKNTGFSSAVKYSFMTRHRDIQPSGGRSLAILRVLAVGLAVSVAGPVCAMEIGRAHLDSAPVSPCD</sequence>
<organism evidence="1 2">
    <name type="scientific">Orrella marina</name>
    <dbReference type="NCBI Taxonomy" id="2163011"/>
    <lineage>
        <taxon>Bacteria</taxon>
        <taxon>Pseudomonadati</taxon>
        <taxon>Pseudomonadota</taxon>
        <taxon>Betaproteobacteria</taxon>
        <taxon>Burkholderiales</taxon>
        <taxon>Alcaligenaceae</taxon>
        <taxon>Orrella</taxon>
    </lineage>
</organism>
<dbReference type="RefSeq" id="WP_108620531.1">
    <property type="nucleotide sequence ID" value="NZ_CP028901.1"/>
</dbReference>